<feature type="domain" description="J" evidence="6">
    <location>
        <begin position="6"/>
        <end position="70"/>
    </location>
</feature>
<evidence type="ECO:0000313" key="8">
    <source>
        <dbReference type="Proteomes" id="UP000229554"/>
    </source>
</evidence>
<comment type="caution">
    <text evidence="7">The sequence shown here is derived from an EMBL/GenBank/DDBJ whole genome shotgun (WGS) entry which is preliminary data.</text>
</comment>
<dbReference type="PANTHER" id="PTHR43096">
    <property type="entry name" value="DNAJ HOMOLOG 1, MITOCHONDRIAL-RELATED"/>
    <property type="match status" value="1"/>
</dbReference>
<dbReference type="PROSITE" id="PS50076">
    <property type="entry name" value="DNAJ_2"/>
    <property type="match status" value="1"/>
</dbReference>
<dbReference type="SMART" id="SM00271">
    <property type="entry name" value="DnaJ"/>
    <property type="match status" value="1"/>
</dbReference>
<dbReference type="EMBL" id="PFED01000197">
    <property type="protein sequence ID" value="PJE62472.1"/>
    <property type="molecule type" value="Genomic_DNA"/>
</dbReference>
<dbReference type="FunFam" id="2.60.260.20:FF:000005">
    <property type="entry name" value="Chaperone protein dnaJ 1, mitochondrial"/>
    <property type="match status" value="1"/>
</dbReference>
<dbReference type="GO" id="GO:0051082">
    <property type="term" value="F:unfolded protein binding"/>
    <property type="evidence" value="ECO:0007669"/>
    <property type="project" value="InterPro"/>
</dbReference>
<dbReference type="SUPFAM" id="SSF49493">
    <property type="entry name" value="HSP40/DnaJ peptide-binding domain"/>
    <property type="match status" value="2"/>
</dbReference>
<dbReference type="PRINTS" id="PR00625">
    <property type="entry name" value="JDOMAIN"/>
</dbReference>
<dbReference type="InterPro" id="IPR001623">
    <property type="entry name" value="DnaJ_domain"/>
</dbReference>
<reference evidence="8" key="1">
    <citation type="submission" date="2017-09" db="EMBL/GenBank/DDBJ databases">
        <title>Depth-based differentiation of microbial function through sediment-hosted aquifers and enrichment of novel symbionts in the deep terrestrial subsurface.</title>
        <authorList>
            <person name="Probst A.J."/>
            <person name="Ladd B."/>
            <person name="Jarett J.K."/>
            <person name="Geller-Mcgrath D.E."/>
            <person name="Sieber C.M.K."/>
            <person name="Emerson J.B."/>
            <person name="Anantharaman K."/>
            <person name="Thomas B.C."/>
            <person name="Malmstrom R."/>
            <person name="Stieglmeier M."/>
            <person name="Klingl A."/>
            <person name="Woyke T."/>
            <person name="Ryan C.M."/>
            <person name="Banfield J.F."/>
        </authorList>
    </citation>
    <scope>NUCLEOTIDE SEQUENCE [LARGE SCALE GENOMIC DNA]</scope>
</reference>
<dbReference type="InterPro" id="IPR002939">
    <property type="entry name" value="DnaJ_C"/>
</dbReference>
<dbReference type="Pfam" id="PF00226">
    <property type="entry name" value="DnaJ"/>
    <property type="match status" value="1"/>
</dbReference>
<accession>A0A2M8KRC7</accession>
<keyword evidence="3" id="KW-0863">Zinc-finger</keyword>
<proteinExistence type="predicted"/>
<dbReference type="CDD" id="cd10747">
    <property type="entry name" value="DnaJ_C"/>
    <property type="match status" value="1"/>
</dbReference>
<keyword evidence="1" id="KW-0479">Metal-binding</keyword>
<dbReference type="Pfam" id="PF01556">
    <property type="entry name" value="DnaJ_C"/>
    <property type="match status" value="1"/>
</dbReference>
<protein>
    <submittedName>
        <fullName evidence="7">Integrase</fullName>
    </submittedName>
</protein>
<dbReference type="Gene3D" id="2.60.260.20">
    <property type="entry name" value="Urease metallochaperone UreE, N-terminal domain"/>
    <property type="match status" value="2"/>
</dbReference>
<evidence type="ECO:0000256" key="4">
    <source>
        <dbReference type="ARBA" id="ARBA00022833"/>
    </source>
</evidence>
<dbReference type="GO" id="GO:0042026">
    <property type="term" value="P:protein refolding"/>
    <property type="evidence" value="ECO:0007669"/>
    <property type="project" value="TreeGrafter"/>
</dbReference>
<dbReference type="InterPro" id="IPR036869">
    <property type="entry name" value="J_dom_sf"/>
</dbReference>
<dbReference type="GO" id="GO:0008270">
    <property type="term" value="F:zinc ion binding"/>
    <property type="evidence" value="ECO:0007669"/>
    <property type="project" value="UniProtKB-KW"/>
</dbReference>
<dbReference type="InterPro" id="IPR018253">
    <property type="entry name" value="DnaJ_domain_CS"/>
</dbReference>
<keyword evidence="4" id="KW-0862">Zinc</keyword>
<evidence type="ECO:0000313" key="7">
    <source>
        <dbReference type="EMBL" id="PJE62472.1"/>
    </source>
</evidence>
<dbReference type="Proteomes" id="UP000229554">
    <property type="component" value="Unassembled WGS sequence"/>
</dbReference>
<gene>
    <name evidence="7" type="ORF">COU88_04845</name>
</gene>
<evidence type="ECO:0000256" key="3">
    <source>
        <dbReference type="ARBA" id="ARBA00022771"/>
    </source>
</evidence>
<evidence type="ECO:0000259" key="6">
    <source>
        <dbReference type="PROSITE" id="PS50076"/>
    </source>
</evidence>
<dbReference type="GO" id="GO:0005737">
    <property type="term" value="C:cytoplasm"/>
    <property type="evidence" value="ECO:0007669"/>
    <property type="project" value="TreeGrafter"/>
</dbReference>
<sequence>MATKRDYYEVLGVAKSATSEEIKRAYRKLALQWHPDKNKAAHATEKFKEINEAYSVLSDTNKKAQYDRFGHAGVGSQGGQQGPFQYSQSYGNVGDFFKDFSQGGYSGGDFNNPFDIFESFFGSRTPPRQQKSIYRMQLTFMEAARGIEKTVTIDNEAKRIKIPAGVSSGTRIRFSEFDLVVDIEESKLYQREGQDLYYELRIDYLDAILGVTSEIPTLEKKVKTRIKPGTQPNAVIRLRGFGLPYPRTSQKGDLYIVVRITIPSHVSGKEKRHLEEIRNER</sequence>
<keyword evidence="2" id="KW-0677">Repeat</keyword>
<dbReference type="InterPro" id="IPR008971">
    <property type="entry name" value="HSP40/DnaJ_pept-bd"/>
</dbReference>
<dbReference type="PROSITE" id="PS00636">
    <property type="entry name" value="DNAJ_1"/>
    <property type="match status" value="1"/>
</dbReference>
<dbReference type="PANTHER" id="PTHR43096:SF52">
    <property type="entry name" value="DNAJ HOMOLOG 1, MITOCHONDRIAL-RELATED"/>
    <property type="match status" value="1"/>
</dbReference>
<dbReference type="CDD" id="cd06257">
    <property type="entry name" value="DnaJ"/>
    <property type="match status" value="1"/>
</dbReference>
<evidence type="ECO:0000256" key="2">
    <source>
        <dbReference type="ARBA" id="ARBA00022737"/>
    </source>
</evidence>
<dbReference type="SUPFAM" id="SSF46565">
    <property type="entry name" value="Chaperone J-domain"/>
    <property type="match status" value="1"/>
</dbReference>
<name>A0A2M8KRC7_9BACT</name>
<keyword evidence="5" id="KW-0143">Chaperone</keyword>
<dbReference type="AlphaFoldDB" id="A0A2M8KRC7"/>
<organism evidence="7 8">
    <name type="scientific">Candidatus Roizmanbacteria bacterium CG10_big_fil_rev_8_21_14_0_10_39_6</name>
    <dbReference type="NCBI Taxonomy" id="1974853"/>
    <lineage>
        <taxon>Bacteria</taxon>
        <taxon>Candidatus Roizmaniibacteriota</taxon>
    </lineage>
</organism>
<evidence type="ECO:0000256" key="1">
    <source>
        <dbReference type="ARBA" id="ARBA00022723"/>
    </source>
</evidence>
<evidence type="ECO:0000256" key="5">
    <source>
        <dbReference type="ARBA" id="ARBA00023186"/>
    </source>
</evidence>
<dbReference type="Gene3D" id="1.10.287.110">
    <property type="entry name" value="DnaJ domain"/>
    <property type="match status" value="1"/>
</dbReference>